<feature type="region of interest" description="Disordered" evidence="7">
    <location>
        <begin position="638"/>
        <end position="736"/>
    </location>
</feature>
<feature type="compositionally biased region" description="Basic residues" evidence="7">
    <location>
        <begin position="708"/>
        <end position="721"/>
    </location>
</feature>
<evidence type="ECO:0000256" key="4">
    <source>
        <dbReference type="ARBA" id="ARBA00022485"/>
    </source>
</evidence>
<keyword evidence="5" id="KW-0540">Nuclease</keyword>
<dbReference type="GO" id="GO:0036297">
    <property type="term" value="P:interstrand cross-link repair"/>
    <property type="evidence" value="ECO:0007669"/>
    <property type="project" value="TreeGrafter"/>
</dbReference>
<dbReference type="GO" id="GO:0005634">
    <property type="term" value="C:nucleus"/>
    <property type="evidence" value="ECO:0007669"/>
    <property type="project" value="TreeGrafter"/>
</dbReference>
<dbReference type="Proteomes" id="UP001321749">
    <property type="component" value="Unassembled WGS sequence"/>
</dbReference>
<feature type="region of interest" description="Disordered" evidence="7">
    <location>
        <begin position="359"/>
        <end position="382"/>
    </location>
</feature>
<reference evidence="8" key="1">
    <citation type="journal article" date="2023" name="Mol. Phylogenet. Evol.">
        <title>Genome-scale phylogeny and comparative genomics of the fungal order Sordariales.</title>
        <authorList>
            <person name="Hensen N."/>
            <person name="Bonometti L."/>
            <person name="Westerberg I."/>
            <person name="Brannstrom I.O."/>
            <person name="Guillou S."/>
            <person name="Cros-Aarteil S."/>
            <person name="Calhoun S."/>
            <person name="Haridas S."/>
            <person name="Kuo A."/>
            <person name="Mondo S."/>
            <person name="Pangilinan J."/>
            <person name="Riley R."/>
            <person name="LaButti K."/>
            <person name="Andreopoulos B."/>
            <person name="Lipzen A."/>
            <person name="Chen C."/>
            <person name="Yan M."/>
            <person name="Daum C."/>
            <person name="Ng V."/>
            <person name="Clum A."/>
            <person name="Steindorff A."/>
            <person name="Ohm R.A."/>
            <person name="Martin F."/>
            <person name="Silar P."/>
            <person name="Natvig D.O."/>
            <person name="Lalanne C."/>
            <person name="Gautier V."/>
            <person name="Ament-Velasquez S.L."/>
            <person name="Kruys A."/>
            <person name="Hutchinson M.I."/>
            <person name="Powell A.J."/>
            <person name="Barry K."/>
            <person name="Miller A.N."/>
            <person name="Grigoriev I.V."/>
            <person name="Debuchy R."/>
            <person name="Gladieux P."/>
            <person name="Hiltunen Thoren M."/>
            <person name="Johannesson H."/>
        </authorList>
    </citation>
    <scope>NUCLEOTIDE SEQUENCE</scope>
    <source>
        <strain evidence="8">PSN324</strain>
    </source>
</reference>
<evidence type="ECO:0000256" key="1">
    <source>
        <dbReference type="ARBA" id="ARBA00001966"/>
    </source>
</evidence>
<feature type="region of interest" description="Disordered" evidence="7">
    <location>
        <begin position="29"/>
        <end position="155"/>
    </location>
</feature>
<dbReference type="GO" id="GO:0045145">
    <property type="term" value="F:single-stranded DNA 5'-3' DNA exonuclease activity"/>
    <property type="evidence" value="ECO:0007669"/>
    <property type="project" value="InterPro"/>
</dbReference>
<feature type="compositionally biased region" description="Polar residues" evidence="7">
    <location>
        <begin position="79"/>
        <end position="88"/>
    </location>
</feature>
<keyword evidence="4" id="KW-0411">Iron-sulfur</keyword>
<keyword evidence="4" id="KW-0004">4Fe-4S</keyword>
<dbReference type="PANTHER" id="PTHR14464:SF4">
    <property type="entry name" value="EXONUCLEASE V"/>
    <property type="match status" value="1"/>
</dbReference>
<feature type="compositionally biased region" description="Low complexity" evidence="7">
    <location>
        <begin position="366"/>
        <end position="377"/>
    </location>
</feature>
<dbReference type="Pfam" id="PF09810">
    <property type="entry name" value="Exo5"/>
    <property type="match status" value="1"/>
</dbReference>
<dbReference type="GO" id="GO:0051539">
    <property type="term" value="F:4 iron, 4 sulfur cluster binding"/>
    <property type="evidence" value="ECO:0007669"/>
    <property type="project" value="UniProtKB-KW"/>
</dbReference>
<comment type="caution">
    <text evidence="8">The sequence shown here is derived from an EMBL/GenBank/DDBJ whole genome shotgun (WGS) entry which is preliminary data.</text>
</comment>
<evidence type="ECO:0000256" key="5">
    <source>
        <dbReference type="ARBA" id="ARBA00022722"/>
    </source>
</evidence>
<feature type="region of interest" description="Disordered" evidence="7">
    <location>
        <begin position="545"/>
        <end position="569"/>
    </location>
</feature>
<keyword evidence="4" id="KW-0479">Metal-binding</keyword>
<dbReference type="AlphaFoldDB" id="A0AAV9HJH9"/>
<feature type="compositionally biased region" description="Gly residues" evidence="7">
    <location>
        <begin position="675"/>
        <end position="687"/>
    </location>
</feature>
<reference evidence="8" key="2">
    <citation type="submission" date="2023-06" db="EMBL/GenBank/DDBJ databases">
        <authorList>
            <consortium name="Lawrence Berkeley National Laboratory"/>
            <person name="Mondo S.J."/>
            <person name="Hensen N."/>
            <person name="Bonometti L."/>
            <person name="Westerberg I."/>
            <person name="Brannstrom I.O."/>
            <person name="Guillou S."/>
            <person name="Cros-Aarteil S."/>
            <person name="Calhoun S."/>
            <person name="Haridas S."/>
            <person name="Kuo A."/>
            <person name="Pangilinan J."/>
            <person name="Riley R."/>
            <person name="Labutti K."/>
            <person name="Andreopoulos B."/>
            <person name="Lipzen A."/>
            <person name="Chen C."/>
            <person name="Yanf M."/>
            <person name="Daum C."/>
            <person name="Ng V."/>
            <person name="Clum A."/>
            <person name="Steindorff A."/>
            <person name="Ohm R."/>
            <person name="Martin F."/>
            <person name="Silar P."/>
            <person name="Natvig D."/>
            <person name="Lalanne C."/>
            <person name="Gautier V."/>
            <person name="Ament-Velasquez S.L."/>
            <person name="Kruys A."/>
            <person name="Hutchinson M.I."/>
            <person name="Powell A.J."/>
            <person name="Barry K."/>
            <person name="Miller A.N."/>
            <person name="Grigoriev I.V."/>
            <person name="Debuchy R."/>
            <person name="Gladieux P."/>
            <person name="Thoren M.H."/>
            <person name="Johannesson H."/>
        </authorList>
    </citation>
    <scope>NUCLEOTIDE SEQUENCE</scope>
    <source>
        <strain evidence="8">PSN324</strain>
    </source>
</reference>
<evidence type="ECO:0000256" key="2">
    <source>
        <dbReference type="ARBA" id="ARBA00009797"/>
    </source>
</evidence>
<protein>
    <submittedName>
        <fullName evidence="8">Exonuclease V</fullName>
    </submittedName>
</protein>
<dbReference type="PANTHER" id="PTHR14464">
    <property type="entry name" value="EXONUCLEASE V"/>
    <property type="match status" value="1"/>
</dbReference>
<organism evidence="8 9">
    <name type="scientific">Cladorrhinum samala</name>
    <dbReference type="NCBI Taxonomy" id="585594"/>
    <lineage>
        <taxon>Eukaryota</taxon>
        <taxon>Fungi</taxon>
        <taxon>Dikarya</taxon>
        <taxon>Ascomycota</taxon>
        <taxon>Pezizomycotina</taxon>
        <taxon>Sordariomycetes</taxon>
        <taxon>Sordariomycetidae</taxon>
        <taxon>Sordariales</taxon>
        <taxon>Podosporaceae</taxon>
        <taxon>Cladorrhinum</taxon>
    </lineage>
</organism>
<comment type="cofactor">
    <cofactor evidence="1">
        <name>[4Fe-4S] cluster</name>
        <dbReference type="ChEBI" id="CHEBI:49883"/>
    </cofactor>
</comment>
<evidence type="ECO:0000313" key="9">
    <source>
        <dbReference type="Proteomes" id="UP001321749"/>
    </source>
</evidence>
<evidence type="ECO:0000313" key="8">
    <source>
        <dbReference type="EMBL" id="KAK4460885.1"/>
    </source>
</evidence>
<proteinExistence type="inferred from homology"/>
<dbReference type="GO" id="GO:0005739">
    <property type="term" value="C:mitochondrion"/>
    <property type="evidence" value="ECO:0007669"/>
    <property type="project" value="TreeGrafter"/>
</dbReference>
<keyword evidence="4" id="KW-0408">Iron</keyword>
<name>A0AAV9HJH9_9PEZI</name>
<evidence type="ECO:0000256" key="3">
    <source>
        <dbReference type="ARBA" id="ARBA00011245"/>
    </source>
</evidence>
<feature type="region of interest" description="Disordered" evidence="7">
    <location>
        <begin position="209"/>
        <end position="233"/>
    </location>
</feature>
<comment type="similarity">
    <text evidence="2">Belongs to the EXO5 family.</text>
</comment>
<keyword evidence="6 8" id="KW-0378">Hydrolase</keyword>
<dbReference type="EMBL" id="MU865002">
    <property type="protein sequence ID" value="KAK4460885.1"/>
    <property type="molecule type" value="Genomic_DNA"/>
</dbReference>
<dbReference type="InterPro" id="IPR019190">
    <property type="entry name" value="EXOV"/>
</dbReference>
<keyword evidence="9" id="KW-1185">Reference proteome</keyword>
<keyword evidence="6 8" id="KW-0269">Exonuclease</keyword>
<comment type="subunit">
    <text evidence="3">Monomer.</text>
</comment>
<accession>A0AAV9HJH9</accession>
<sequence length="736" mass="81568">MSSLASYSGESDYGYSLTWSDEEALCAITDRLSPPKPPANKRSQQRTAAKPAKIPTAPPPVTTTTPAQRSYQPPPPGTSRRSLGQTFETAPAAPHTQFRSPSVDSDADREISAALASITDDDLSFVPSDLDTPERPKAKNPPAKNVANTSNKRAGSVVGRNFSRFSSAAAEVRDDVSVASRSSQARSKVLQTFADICYPDLTDALLEAEPNPLEDQTAGGTETSTPKPRRKIDDRSPIERFRNAPKRPLTVTDLTAGSWCELQFFYTLTRRGGKRASTVAMRQGTKVHEKLEREIFTPVEIRISNKEERMGLNVWNMIQGLRSLRDTGLTRELRVWGMVDGNVVSGIIDSVSYENPDPELEEDVISSRGGSQTSSQRLADLLPPGSSDRKVEIFITDVKTRQSPTKPSQAQVHASIIQLFLYHRFLSEMASDKLDYLRVFEAYGLDPDEPFSEAFISQLDDIPDISSISESTISNNHHFNSTMYSSDSEDSDSNYAPANQFTSLRSLVPLLKFEIQLTFPHGASDIGKIVAVEYRYRGKNPVYDDDSSEAALGNGTNAKEEEEEEDPQTGKVISVNTFYVEPHTLDYFLEETMGWWKGEREPRGVLLEEAFKCRSCEFADECEWRLRMDYEFQRKARTKRKQVGLTGKSPRKKSGGGEEGTQVMEEPSGVAVWEAGGGQDEVMGGTGDKLEDVSDDGFSEGEKQEKTRKSRKKRGVKKGKKKEGDGGDSSQEPILW</sequence>
<evidence type="ECO:0000256" key="7">
    <source>
        <dbReference type="SAM" id="MobiDB-lite"/>
    </source>
</evidence>
<gene>
    <name evidence="8" type="ORF">QBC42DRAFT_271343</name>
</gene>
<evidence type="ECO:0000256" key="6">
    <source>
        <dbReference type="ARBA" id="ARBA00022839"/>
    </source>
</evidence>